<organism evidence="3 4">
    <name type="scientific">Azomonas agilis</name>
    <dbReference type="NCBI Taxonomy" id="116849"/>
    <lineage>
        <taxon>Bacteria</taxon>
        <taxon>Pseudomonadati</taxon>
        <taxon>Pseudomonadota</taxon>
        <taxon>Gammaproteobacteria</taxon>
        <taxon>Pseudomonadales</taxon>
        <taxon>Pseudomonadaceae</taxon>
        <taxon>Azomonas</taxon>
    </lineage>
</organism>
<comment type="caution">
    <text evidence="3">The sequence shown here is derived from an EMBL/GenBank/DDBJ whole genome shotgun (WGS) entry which is preliminary data.</text>
</comment>
<name>A0A562IY60_9GAMM</name>
<evidence type="ECO:0000313" key="3">
    <source>
        <dbReference type="EMBL" id="TWH75793.1"/>
    </source>
</evidence>
<dbReference type="RefSeq" id="WP_144571028.1">
    <property type="nucleotide sequence ID" value="NZ_VLKG01000004.1"/>
</dbReference>
<dbReference type="SUPFAM" id="SSF82657">
    <property type="entry name" value="BolA-like"/>
    <property type="match status" value="1"/>
</dbReference>
<gene>
    <name evidence="3" type="ORF">LX59_01303</name>
</gene>
<comment type="similarity">
    <text evidence="1 2">Belongs to the BolA/IbaG family.</text>
</comment>
<dbReference type="OrthoDB" id="9801469at2"/>
<dbReference type="GO" id="GO:0005829">
    <property type="term" value="C:cytosol"/>
    <property type="evidence" value="ECO:0007669"/>
    <property type="project" value="TreeGrafter"/>
</dbReference>
<dbReference type="GO" id="GO:0006351">
    <property type="term" value="P:DNA-templated transcription"/>
    <property type="evidence" value="ECO:0007669"/>
    <property type="project" value="TreeGrafter"/>
</dbReference>
<keyword evidence="4" id="KW-1185">Reference proteome</keyword>
<dbReference type="Gene3D" id="3.30.300.90">
    <property type="entry name" value="BolA-like"/>
    <property type="match status" value="1"/>
</dbReference>
<dbReference type="InterPro" id="IPR036065">
    <property type="entry name" value="BolA-like_sf"/>
</dbReference>
<dbReference type="PANTHER" id="PTHR46229">
    <property type="entry name" value="BOLA TRANSCRIPTION REGULATOR"/>
    <property type="match status" value="1"/>
</dbReference>
<dbReference type="InterPro" id="IPR050961">
    <property type="entry name" value="BolA/IbaG_stress_morph_reg"/>
</dbReference>
<dbReference type="PIRSF" id="PIRSF003113">
    <property type="entry name" value="BolA"/>
    <property type="match status" value="1"/>
</dbReference>
<dbReference type="Pfam" id="PF01722">
    <property type="entry name" value="BolA"/>
    <property type="match status" value="1"/>
</dbReference>
<protein>
    <submittedName>
        <fullName evidence="3">BolA protein</fullName>
    </submittedName>
</protein>
<sequence>MSRREHLLSALQALNPQYIDLVDESDGHANGHESHYKLTLVSPKFVGLNPVQRHRVVYAALGHWMSKIHALAIHAYTLEEWSARSSAPESPVCAGSH</sequence>
<evidence type="ECO:0000256" key="2">
    <source>
        <dbReference type="RuleBase" id="RU003860"/>
    </source>
</evidence>
<dbReference type="EMBL" id="VLKG01000004">
    <property type="protein sequence ID" value="TWH75793.1"/>
    <property type="molecule type" value="Genomic_DNA"/>
</dbReference>
<dbReference type="Proteomes" id="UP000319627">
    <property type="component" value="Unassembled WGS sequence"/>
</dbReference>
<dbReference type="AlphaFoldDB" id="A0A562IY60"/>
<proteinExistence type="inferred from homology"/>
<accession>A0A562IY60</accession>
<evidence type="ECO:0000256" key="1">
    <source>
        <dbReference type="ARBA" id="ARBA00005578"/>
    </source>
</evidence>
<reference evidence="3 4" key="1">
    <citation type="submission" date="2019-07" db="EMBL/GenBank/DDBJ databases">
        <title>Genomic Encyclopedia of Type Strains, Phase I: the one thousand microbial genomes (KMG-I) project.</title>
        <authorList>
            <person name="Kyrpides N."/>
        </authorList>
    </citation>
    <scope>NUCLEOTIDE SEQUENCE [LARGE SCALE GENOMIC DNA]</scope>
    <source>
        <strain evidence="3 4">DSM 375</strain>
    </source>
</reference>
<dbReference type="PANTHER" id="PTHR46229:SF2">
    <property type="entry name" value="BOLA-LIKE PROTEIN 1"/>
    <property type="match status" value="1"/>
</dbReference>
<dbReference type="InterPro" id="IPR002634">
    <property type="entry name" value="BolA"/>
</dbReference>
<evidence type="ECO:0000313" key="4">
    <source>
        <dbReference type="Proteomes" id="UP000319627"/>
    </source>
</evidence>